<proteinExistence type="predicted"/>
<reference evidence="4 5" key="1">
    <citation type="submission" date="2024-09" db="EMBL/GenBank/DDBJ databases">
        <authorList>
            <person name="Sun Q."/>
            <person name="Mori K."/>
        </authorList>
    </citation>
    <scope>NUCLEOTIDE SEQUENCE [LARGE SCALE GENOMIC DNA]</scope>
    <source>
        <strain evidence="4 5">CECT 7955</strain>
    </source>
</reference>
<evidence type="ECO:0000313" key="5">
    <source>
        <dbReference type="Proteomes" id="UP001589607"/>
    </source>
</evidence>
<keyword evidence="1 2" id="KW-0732">Signal</keyword>
<feature type="signal peptide" evidence="2">
    <location>
        <begin position="1"/>
        <end position="19"/>
    </location>
</feature>
<sequence>MKKIFFTPLVFLLFISINAQQVTNGSLNGNCSGNGFVAPSCIKGWSASHGTPTVLKNTNNNTWALLSANSETSEGIYTNYNFIAGKTYHISFKMKTYINANYSERRKAKAKANIRTTNELTASSIANTKEALKTSELVWTSSVSNKISNWETIHITYTPTKNNAQLWFFPSMKANSKFNKNIKAQMEIDDIEINTSENSSFNTTIEIEDNQEENITENIFPNPIYRGQLLNISANPKNVNEVALFSLTGEKQRINFDKLDSETISFNINNTISKGIYVLNIVKNDNSTITQKIIIE</sequence>
<feature type="domain" description="Secretion system C-terminal sorting" evidence="3">
    <location>
        <begin position="219"/>
        <end position="295"/>
    </location>
</feature>
<gene>
    <name evidence="4" type="ORF">ACFFVF_17035</name>
</gene>
<dbReference type="Gene3D" id="2.60.120.260">
    <property type="entry name" value="Galactose-binding domain-like"/>
    <property type="match status" value="1"/>
</dbReference>
<evidence type="ECO:0000256" key="1">
    <source>
        <dbReference type="ARBA" id="ARBA00022729"/>
    </source>
</evidence>
<feature type="chain" id="PRO_5046397556" evidence="2">
    <location>
        <begin position="20"/>
        <end position="296"/>
    </location>
</feature>
<evidence type="ECO:0000313" key="4">
    <source>
        <dbReference type="EMBL" id="MFB9098216.1"/>
    </source>
</evidence>
<name>A0ABV5GS72_9FLAO</name>
<protein>
    <submittedName>
        <fullName evidence="4">T9SS type A sorting domain-containing protein</fullName>
    </submittedName>
</protein>
<evidence type="ECO:0000259" key="3">
    <source>
        <dbReference type="Pfam" id="PF18962"/>
    </source>
</evidence>
<accession>A0ABV5GS72</accession>
<dbReference type="Pfam" id="PF18962">
    <property type="entry name" value="Por_Secre_tail"/>
    <property type="match status" value="1"/>
</dbReference>
<evidence type="ECO:0000256" key="2">
    <source>
        <dbReference type="SAM" id="SignalP"/>
    </source>
</evidence>
<dbReference type="NCBIfam" id="TIGR04183">
    <property type="entry name" value="Por_Secre_tail"/>
    <property type="match status" value="1"/>
</dbReference>
<dbReference type="InterPro" id="IPR026444">
    <property type="entry name" value="Secre_tail"/>
</dbReference>
<keyword evidence="5" id="KW-1185">Reference proteome</keyword>
<comment type="caution">
    <text evidence="4">The sequence shown here is derived from an EMBL/GenBank/DDBJ whole genome shotgun (WGS) entry which is preliminary data.</text>
</comment>
<dbReference type="Proteomes" id="UP001589607">
    <property type="component" value="Unassembled WGS sequence"/>
</dbReference>
<dbReference type="EMBL" id="JBHMEY010000071">
    <property type="protein sequence ID" value="MFB9098216.1"/>
    <property type="molecule type" value="Genomic_DNA"/>
</dbReference>
<dbReference type="RefSeq" id="WP_236452906.1">
    <property type="nucleotide sequence ID" value="NZ_CBCSGE010000019.1"/>
</dbReference>
<organism evidence="4 5">
    <name type="scientific">Flavobacterium jumunjinense</name>
    <dbReference type="NCBI Taxonomy" id="998845"/>
    <lineage>
        <taxon>Bacteria</taxon>
        <taxon>Pseudomonadati</taxon>
        <taxon>Bacteroidota</taxon>
        <taxon>Flavobacteriia</taxon>
        <taxon>Flavobacteriales</taxon>
        <taxon>Flavobacteriaceae</taxon>
        <taxon>Flavobacterium</taxon>
    </lineage>
</organism>